<evidence type="ECO:0000313" key="2">
    <source>
        <dbReference type="Proteomes" id="UP000215335"/>
    </source>
</evidence>
<proteinExistence type="predicted"/>
<protein>
    <recommendedName>
        <fullName evidence="3">Reverse transcriptase domain-containing protein</fullName>
    </recommendedName>
</protein>
<sequence>MAITLEKKENNIIEEDWIKHFKELLQGTEEHQLEIKRKKEEELTEEEKITGLEIKGAWKMLKKKKAAGVDEIPNEVWIHGGEDLKNILGKEENGNNTVRKNKNGIKN</sequence>
<accession>A0A232EVZ1</accession>
<keyword evidence="2" id="KW-1185">Reference proteome</keyword>
<evidence type="ECO:0000313" key="1">
    <source>
        <dbReference type="EMBL" id="OXU22496.1"/>
    </source>
</evidence>
<reference evidence="1 2" key="1">
    <citation type="journal article" date="2017" name="Curr. Biol.">
        <title>The Evolution of Venom by Co-option of Single-Copy Genes.</title>
        <authorList>
            <person name="Martinson E.O."/>
            <person name="Mrinalini"/>
            <person name="Kelkar Y.D."/>
            <person name="Chang C.H."/>
            <person name="Werren J.H."/>
        </authorList>
    </citation>
    <scope>NUCLEOTIDE SEQUENCE [LARGE SCALE GENOMIC DNA]</scope>
    <source>
        <strain evidence="1 2">Alberta</strain>
        <tissue evidence="1">Whole body</tissue>
    </source>
</reference>
<dbReference type="AlphaFoldDB" id="A0A232EVZ1"/>
<dbReference type="EMBL" id="NNAY01001940">
    <property type="protein sequence ID" value="OXU22496.1"/>
    <property type="molecule type" value="Genomic_DNA"/>
</dbReference>
<dbReference type="Proteomes" id="UP000215335">
    <property type="component" value="Unassembled WGS sequence"/>
</dbReference>
<evidence type="ECO:0008006" key="3">
    <source>
        <dbReference type="Google" id="ProtNLM"/>
    </source>
</evidence>
<name>A0A232EVZ1_9HYME</name>
<organism evidence="1 2">
    <name type="scientific">Trichomalopsis sarcophagae</name>
    <dbReference type="NCBI Taxonomy" id="543379"/>
    <lineage>
        <taxon>Eukaryota</taxon>
        <taxon>Metazoa</taxon>
        <taxon>Ecdysozoa</taxon>
        <taxon>Arthropoda</taxon>
        <taxon>Hexapoda</taxon>
        <taxon>Insecta</taxon>
        <taxon>Pterygota</taxon>
        <taxon>Neoptera</taxon>
        <taxon>Endopterygota</taxon>
        <taxon>Hymenoptera</taxon>
        <taxon>Apocrita</taxon>
        <taxon>Proctotrupomorpha</taxon>
        <taxon>Chalcidoidea</taxon>
        <taxon>Pteromalidae</taxon>
        <taxon>Pteromalinae</taxon>
        <taxon>Trichomalopsis</taxon>
    </lineage>
</organism>
<gene>
    <name evidence="1" type="ORF">TSAR_003600</name>
</gene>
<comment type="caution">
    <text evidence="1">The sequence shown here is derived from an EMBL/GenBank/DDBJ whole genome shotgun (WGS) entry which is preliminary data.</text>
</comment>